<dbReference type="Gene3D" id="3.40.30.10">
    <property type="entry name" value="Glutaredoxin"/>
    <property type="match status" value="1"/>
</dbReference>
<dbReference type="STRING" id="616990.IV54_GL000631"/>
<keyword evidence="2" id="KW-1185">Reference proteome</keyword>
<accession>A0A0R2LEV1</accession>
<sequence length="240" mass="27158">MLLLFFVWRPLLIANKDRLLGGSNVLEVYLFVNPLGARCMRSERNIMKLADHLNSKVSFQFVPLLNQQIIEQALPKRPTLAERNAYFGVYYQAILAYKAALFQGKRKGRDFLLNMQTAVVNHHESFSQELALELAKDCRLDLDMFNEDCQSDLAKQAFKTDQKLAAEMKIQQSSSAVIFNCDVSQYGLLLNDVTYDSLCDVCESQGVATKEMLMGELNYPTNDQTPSSLTGGLHPHLRVL</sequence>
<organism evidence="1 2">
    <name type="scientific">Levilactobacillus paucivorans</name>
    <dbReference type="NCBI Taxonomy" id="616990"/>
    <lineage>
        <taxon>Bacteria</taxon>
        <taxon>Bacillati</taxon>
        <taxon>Bacillota</taxon>
        <taxon>Bacilli</taxon>
        <taxon>Lactobacillales</taxon>
        <taxon>Lactobacillaceae</taxon>
        <taxon>Levilactobacillus</taxon>
    </lineage>
</organism>
<dbReference type="SUPFAM" id="SSF52833">
    <property type="entry name" value="Thioredoxin-like"/>
    <property type="match status" value="1"/>
</dbReference>
<dbReference type="InterPro" id="IPR036249">
    <property type="entry name" value="Thioredoxin-like_sf"/>
</dbReference>
<dbReference type="AlphaFoldDB" id="A0A0R2LEV1"/>
<gene>
    <name evidence="1" type="ORF">IV54_GL000631</name>
</gene>
<name>A0A0R2LEV1_9LACO</name>
<evidence type="ECO:0000313" key="1">
    <source>
        <dbReference type="EMBL" id="KRO00308.1"/>
    </source>
</evidence>
<keyword evidence="1" id="KW-0413">Isomerase</keyword>
<dbReference type="EMBL" id="JQCA01000126">
    <property type="protein sequence ID" value="KRO00308.1"/>
    <property type="molecule type" value="Genomic_DNA"/>
</dbReference>
<reference evidence="1 2" key="1">
    <citation type="journal article" date="2015" name="Genome Announc.">
        <title>Expanding the biotechnology potential of lactobacilli through comparative genomics of 213 strains and associated genera.</title>
        <authorList>
            <person name="Sun Z."/>
            <person name="Harris H.M."/>
            <person name="McCann A."/>
            <person name="Guo C."/>
            <person name="Argimon S."/>
            <person name="Zhang W."/>
            <person name="Yang X."/>
            <person name="Jeffery I.B."/>
            <person name="Cooney J.C."/>
            <person name="Kagawa T.F."/>
            <person name="Liu W."/>
            <person name="Song Y."/>
            <person name="Salvetti E."/>
            <person name="Wrobel A."/>
            <person name="Rasinkangas P."/>
            <person name="Parkhill J."/>
            <person name="Rea M.C."/>
            <person name="O'Sullivan O."/>
            <person name="Ritari J."/>
            <person name="Douillard F.P."/>
            <person name="Paul Ross R."/>
            <person name="Yang R."/>
            <person name="Briner A.E."/>
            <person name="Felis G.E."/>
            <person name="de Vos W.M."/>
            <person name="Barrangou R."/>
            <person name="Klaenhammer T.R."/>
            <person name="Caufield P.W."/>
            <person name="Cui Y."/>
            <person name="Zhang H."/>
            <person name="O'Toole P.W."/>
        </authorList>
    </citation>
    <scope>NUCLEOTIDE SEQUENCE [LARGE SCALE GENOMIC DNA]</scope>
    <source>
        <strain evidence="1 2">DSM 22467</strain>
    </source>
</reference>
<evidence type="ECO:0000313" key="2">
    <source>
        <dbReference type="Proteomes" id="UP000051906"/>
    </source>
</evidence>
<proteinExistence type="predicted"/>
<dbReference type="Proteomes" id="UP000051906">
    <property type="component" value="Unassembled WGS sequence"/>
</dbReference>
<protein>
    <submittedName>
        <fullName evidence="1">Dithiol-disulfide isomerase</fullName>
    </submittedName>
</protein>
<dbReference type="Pfam" id="PF13743">
    <property type="entry name" value="Thioredoxin_5"/>
    <property type="match status" value="1"/>
</dbReference>
<comment type="caution">
    <text evidence="1">The sequence shown here is derived from an EMBL/GenBank/DDBJ whole genome shotgun (WGS) entry which is preliminary data.</text>
</comment>
<dbReference type="PATRIC" id="fig|616990.3.peg.674"/>
<dbReference type="GO" id="GO:0016853">
    <property type="term" value="F:isomerase activity"/>
    <property type="evidence" value="ECO:0007669"/>
    <property type="project" value="UniProtKB-KW"/>
</dbReference>